<dbReference type="EMBL" id="CADCVQ010000113">
    <property type="protein sequence ID" value="CAA9510991.1"/>
    <property type="molecule type" value="Genomic_DNA"/>
</dbReference>
<dbReference type="Pfam" id="PF10099">
    <property type="entry name" value="RskA_C"/>
    <property type="match status" value="1"/>
</dbReference>
<feature type="transmembrane region" description="Helical" evidence="9">
    <location>
        <begin position="108"/>
        <end position="129"/>
    </location>
</feature>
<dbReference type="InterPro" id="IPR051474">
    <property type="entry name" value="Anti-sigma-K/W_factor"/>
</dbReference>
<keyword evidence="4 9" id="KW-0812">Transmembrane</keyword>
<evidence type="ECO:0000256" key="6">
    <source>
        <dbReference type="ARBA" id="ARBA00023136"/>
    </source>
</evidence>
<dbReference type="PANTHER" id="PTHR37461:SF1">
    <property type="entry name" value="ANTI-SIGMA-K FACTOR RSKA"/>
    <property type="match status" value="1"/>
</dbReference>
<dbReference type="InterPro" id="IPR041916">
    <property type="entry name" value="Anti_sigma_zinc_sf"/>
</dbReference>
<comment type="subcellular location">
    <subcellularLocation>
        <location evidence="2">Cell membrane</location>
    </subcellularLocation>
    <subcellularLocation>
        <location evidence="1">Membrane</location>
        <topology evidence="1">Single-pass membrane protein</topology>
    </subcellularLocation>
</comment>
<sequence>MTGFDTCPRIDDAGSYILRAMPDGEWELYGAHLTDCEVCAAKVGELGFVSDALLNAVPQLTAPPQIRERVMSVVRAESELLLASGPMADRPIQREPARRFSLLRLRPWPAAVLATSLLALGIGGGALLVGGGESDPAPRTIACASAPEGARCGMRLADDSAKLIVAGLSTPPPGRIYQVWLDRDNGTAPEPTTALFSVRKGHASVNVPGNLSGVKQVLVTDEPVGGSEVPTRQPVIALRLA</sequence>
<protein>
    <recommendedName>
        <fullName evidence="8">Regulator of SigK</fullName>
    </recommendedName>
    <alternativeName>
        <fullName evidence="7">Sigma-K anti-sigma factor RskA</fullName>
    </alternativeName>
</protein>
<evidence type="ECO:0000256" key="3">
    <source>
        <dbReference type="ARBA" id="ARBA00022475"/>
    </source>
</evidence>
<dbReference type="PANTHER" id="PTHR37461">
    <property type="entry name" value="ANTI-SIGMA-K FACTOR RSKA"/>
    <property type="match status" value="1"/>
</dbReference>
<evidence type="ECO:0000256" key="2">
    <source>
        <dbReference type="ARBA" id="ARBA00004236"/>
    </source>
</evidence>
<dbReference type="Gene3D" id="1.10.10.1320">
    <property type="entry name" value="Anti-sigma factor, zinc-finger domain"/>
    <property type="match status" value="1"/>
</dbReference>
<dbReference type="InterPro" id="IPR018764">
    <property type="entry name" value="RskA_C"/>
</dbReference>
<accession>A0A6J4T1U1</accession>
<evidence type="ECO:0000259" key="10">
    <source>
        <dbReference type="Pfam" id="PF10099"/>
    </source>
</evidence>
<reference evidence="11" key="1">
    <citation type="submission" date="2020-02" db="EMBL/GenBank/DDBJ databases">
        <authorList>
            <person name="Meier V. D."/>
        </authorList>
    </citation>
    <scope>NUCLEOTIDE SEQUENCE</scope>
    <source>
        <strain evidence="11">AVDCRST_MAG67</strain>
    </source>
</reference>
<evidence type="ECO:0000256" key="5">
    <source>
        <dbReference type="ARBA" id="ARBA00022989"/>
    </source>
</evidence>
<keyword evidence="3" id="KW-1003">Cell membrane</keyword>
<evidence type="ECO:0000256" key="8">
    <source>
        <dbReference type="ARBA" id="ARBA00030803"/>
    </source>
</evidence>
<evidence type="ECO:0000313" key="11">
    <source>
        <dbReference type="EMBL" id="CAA9510991.1"/>
    </source>
</evidence>
<keyword evidence="6 9" id="KW-0472">Membrane</keyword>
<evidence type="ECO:0000256" key="9">
    <source>
        <dbReference type="SAM" id="Phobius"/>
    </source>
</evidence>
<dbReference type="GO" id="GO:0016989">
    <property type="term" value="F:sigma factor antagonist activity"/>
    <property type="evidence" value="ECO:0007669"/>
    <property type="project" value="TreeGrafter"/>
</dbReference>
<name>A0A6J4T1U1_9ACTN</name>
<feature type="domain" description="Anti-sigma K factor RskA C-terminal" evidence="10">
    <location>
        <begin position="112"/>
        <end position="235"/>
    </location>
</feature>
<evidence type="ECO:0000256" key="7">
    <source>
        <dbReference type="ARBA" id="ARBA00029829"/>
    </source>
</evidence>
<dbReference type="GO" id="GO:0006417">
    <property type="term" value="P:regulation of translation"/>
    <property type="evidence" value="ECO:0007669"/>
    <property type="project" value="TreeGrafter"/>
</dbReference>
<organism evidence="11">
    <name type="scientific">uncultured Solirubrobacteraceae bacterium</name>
    <dbReference type="NCBI Taxonomy" id="1162706"/>
    <lineage>
        <taxon>Bacteria</taxon>
        <taxon>Bacillati</taxon>
        <taxon>Actinomycetota</taxon>
        <taxon>Thermoleophilia</taxon>
        <taxon>Solirubrobacterales</taxon>
        <taxon>Solirubrobacteraceae</taxon>
        <taxon>environmental samples</taxon>
    </lineage>
</organism>
<dbReference type="AlphaFoldDB" id="A0A6J4T1U1"/>
<evidence type="ECO:0000256" key="1">
    <source>
        <dbReference type="ARBA" id="ARBA00004167"/>
    </source>
</evidence>
<keyword evidence="5 9" id="KW-1133">Transmembrane helix</keyword>
<evidence type="ECO:0000256" key="4">
    <source>
        <dbReference type="ARBA" id="ARBA00022692"/>
    </source>
</evidence>
<dbReference type="GO" id="GO:0005886">
    <property type="term" value="C:plasma membrane"/>
    <property type="evidence" value="ECO:0007669"/>
    <property type="project" value="UniProtKB-SubCell"/>
</dbReference>
<gene>
    <name evidence="11" type="ORF">AVDCRST_MAG67-2723</name>
</gene>
<proteinExistence type="predicted"/>